<sequence length="73" mass="8479">MKSIEFRVKTKKGYRKARITNISKTHPRGVYSVNVSVANELFNKGMIVKAKNKVVLKKKMKSHVNKLIKKHDR</sequence>
<protein>
    <submittedName>
        <fullName evidence="1">Uncharacterized protein</fullName>
    </submittedName>
</protein>
<name>A0A0F9L187_9ZZZZ</name>
<accession>A0A0F9L187</accession>
<proteinExistence type="predicted"/>
<reference evidence="1" key="1">
    <citation type="journal article" date="2015" name="Nature">
        <title>Complex archaea that bridge the gap between prokaryotes and eukaryotes.</title>
        <authorList>
            <person name="Spang A."/>
            <person name="Saw J.H."/>
            <person name="Jorgensen S.L."/>
            <person name="Zaremba-Niedzwiedzka K."/>
            <person name="Martijn J."/>
            <person name="Lind A.E."/>
            <person name="van Eijk R."/>
            <person name="Schleper C."/>
            <person name="Guy L."/>
            <person name="Ettema T.J."/>
        </authorList>
    </citation>
    <scope>NUCLEOTIDE SEQUENCE</scope>
</reference>
<organism evidence="1">
    <name type="scientific">marine sediment metagenome</name>
    <dbReference type="NCBI Taxonomy" id="412755"/>
    <lineage>
        <taxon>unclassified sequences</taxon>
        <taxon>metagenomes</taxon>
        <taxon>ecological metagenomes</taxon>
    </lineage>
</organism>
<comment type="caution">
    <text evidence="1">The sequence shown here is derived from an EMBL/GenBank/DDBJ whole genome shotgun (WGS) entry which is preliminary data.</text>
</comment>
<gene>
    <name evidence="1" type="ORF">LCGC14_1336300</name>
</gene>
<dbReference type="EMBL" id="LAZR01008126">
    <property type="protein sequence ID" value="KKM80806.1"/>
    <property type="molecule type" value="Genomic_DNA"/>
</dbReference>
<dbReference type="AlphaFoldDB" id="A0A0F9L187"/>
<evidence type="ECO:0000313" key="1">
    <source>
        <dbReference type="EMBL" id="KKM80806.1"/>
    </source>
</evidence>